<dbReference type="GeneID" id="87890309"/>
<dbReference type="AlphaFoldDB" id="A0AAJ0GYE9"/>
<name>A0AAJ0GYE9_9PEZI</name>
<sequence>MNWTEGALYRHKRGRLRKVNPDRQRQKEYFARARARNAEQKAAVENGPPPISYLQNSSPLSRRSQTSNRSASSAGRHASRPPSRRTAEPDRKWCKVTASTPHDTPLPTISRFLQEYSGAVESAASPIQYDEEALERMRQKLLAKKD</sequence>
<dbReference type="EMBL" id="JAUDZG010000002">
    <property type="protein sequence ID" value="KAK3308035.1"/>
    <property type="molecule type" value="Genomic_DNA"/>
</dbReference>
<dbReference type="RefSeq" id="XP_062723815.1">
    <property type="nucleotide sequence ID" value="XM_062871480.1"/>
</dbReference>
<feature type="compositionally biased region" description="Polar residues" evidence="1">
    <location>
        <begin position="53"/>
        <end position="68"/>
    </location>
</feature>
<keyword evidence="3" id="KW-1185">Reference proteome</keyword>
<comment type="caution">
    <text evidence="2">The sequence shown here is derived from an EMBL/GenBank/DDBJ whole genome shotgun (WGS) entry which is preliminary data.</text>
</comment>
<dbReference type="Proteomes" id="UP001273166">
    <property type="component" value="Unassembled WGS sequence"/>
</dbReference>
<accession>A0AAJ0GYE9</accession>
<organism evidence="2 3">
    <name type="scientific">Chaetomium strumarium</name>
    <dbReference type="NCBI Taxonomy" id="1170767"/>
    <lineage>
        <taxon>Eukaryota</taxon>
        <taxon>Fungi</taxon>
        <taxon>Dikarya</taxon>
        <taxon>Ascomycota</taxon>
        <taxon>Pezizomycotina</taxon>
        <taxon>Sordariomycetes</taxon>
        <taxon>Sordariomycetidae</taxon>
        <taxon>Sordariales</taxon>
        <taxon>Chaetomiaceae</taxon>
        <taxon>Chaetomium</taxon>
    </lineage>
</organism>
<reference evidence="2" key="1">
    <citation type="journal article" date="2023" name="Mol. Phylogenet. Evol.">
        <title>Genome-scale phylogeny and comparative genomics of the fungal order Sordariales.</title>
        <authorList>
            <person name="Hensen N."/>
            <person name="Bonometti L."/>
            <person name="Westerberg I."/>
            <person name="Brannstrom I.O."/>
            <person name="Guillou S."/>
            <person name="Cros-Aarteil S."/>
            <person name="Calhoun S."/>
            <person name="Haridas S."/>
            <person name="Kuo A."/>
            <person name="Mondo S."/>
            <person name="Pangilinan J."/>
            <person name="Riley R."/>
            <person name="LaButti K."/>
            <person name="Andreopoulos B."/>
            <person name="Lipzen A."/>
            <person name="Chen C."/>
            <person name="Yan M."/>
            <person name="Daum C."/>
            <person name="Ng V."/>
            <person name="Clum A."/>
            <person name="Steindorff A."/>
            <person name="Ohm R.A."/>
            <person name="Martin F."/>
            <person name="Silar P."/>
            <person name="Natvig D.O."/>
            <person name="Lalanne C."/>
            <person name="Gautier V."/>
            <person name="Ament-Velasquez S.L."/>
            <person name="Kruys A."/>
            <person name="Hutchinson M.I."/>
            <person name="Powell A.J."/>
            <person name="Barry K."/>
            <person name="Miller A.N."/>
            <person name="Grigoriev I.V."/>
            <person name="Debuchy R."/>
            <person name="Gladieux P."/>
            <person name="Hiltunen Thoren M."/>
            <person name="Johannesson H."/>
        </authorList>
    </citation>
    <scope>NUCLEOTIDE SEQUENCE</scope>
    <source>
        <strain evidence="2">CBS 333.67</strain>
    </source>
</reference>
<feature type="compositionally biased region" description="Basic and acidic residues" evidence="1">
    <location>
        <begin position="19"/>
        <end position="39"/>
    </location>
</feature>
<protein>
    <submittedName>
        <fullName evidence="2">Uncharacterized protein</fullName>
    </submittedName>
</protein>
<feature type="region of interest" description="Disordered" evidence="1">
    <location>
        <begin position="1"/>
        <end position="108"/>
    </location>
</feature>
<evidence type="ECO:0000313" key="2">
    <source>
        <dbReference type="EMBL" id="KAK3308035.1"/>
    </source>
</evidence>
<gene>
    <name evidence="2" type="ORF">B0T15DRAFT_94772</name>
</gene>
<proteinExistence type="predicted"/>
<reference evidence="2" key="2">
    <citation type="submission" date="2023-06" db="EMBL/GenBank/DDBJ databases">
        <authorList>
            <consortium name="Lawrence Berkeley National Laboratory"/>
            <person name="Mondo S.J."/>
            <person name="Hensen N."/>
            <person name="Bonometti L."/>
            <person name="Westerberg I."/>
            <person name="Brannstrom I.O."/>
            <person name="Guillou S."/>
            <person name="Cros-Aarteil S."/>
            <person name="Calhoun S."/>
            <person name="Haridas S."/>
            <person name="Kuo A."/>
            <person name="Pangilinan J."/>
            <person name="Riley R."/>
            <person name="Labutti K."/>
            <person name="Andreopoulos B."/>
            <person name="Lipzen A."/>
            <person name="Chen C."/>
            <person name="Yanf M."/>
            <person name="Daum C."/>
            <person name="Ng V."/>
            <person name="Clum A."/>
            <person name="Steindorff A."/>
            <person name="Ohm R."/>
            <person name="Martin F."/>
            <person name="Silar P."/>
            <person name="Natvig D."/>
            <person name="Lalanne C."/>
            <person name="Gautier V."/>
            <person name="Ament-Velasquez S.L."/>
            <person name="Kruys A."/>
            <person name="Hutchinson M.I."/>
            <person name="Powell A.J."/>
            <person name="Barry K."/>
            <person name="Miller A.N."/>
            <person name="Grigoriev I.V."/>
            <person name="Debuchy R."/>
            <person name="Gladieux P."/>
            <person name="Thoren M.H."/>
            <person name="Johannesson H."/>
        </authorList>
    </citation>
    <scope>NUCLEOTIDE SEQUENCE</scope>
    <source>
        <strain evidence="2">CBS 333.67</strain>
    </source>
</reference>
<feature type="compositionally biased region" description="Basic residues" evidence="1">
    <location>
        <begin position="9"/>
        <end position="18"/>
    </location>
</feature>
<evidence type="ECO:0000256" key="1">
    <source>
        <dbReference type="SAM" id="MobiDB-lite"/>
    </source>
</evidence>
<evidence type="ECO:0000313" key="3">
    <source>
        <dbReference type="Proteomes" id="UP001273166"/>
    </source>
</evidence>